<dbReference type="OrthoDB" id="9777673at2"/>
<reference evidence="3 4" key="1">
    <citation type="submission" date="2018-10" db="EMBL/GenBank/DDBJ databases">
        <title>Lactobacillus sp. R7 and Lactobacillus sp. R19 isolated from fermented mustard green product of Taiwan.</title>
        <authorList>
            <person name="Lin S.-T."/>
        </authorList>
    </citation>
    <scope>NUCLEOTIDE SEQUENCE [LARGE SCALE GENOMIC DNA]</scope>
    <source>
        <strain evidence="3 4">BCRC 81129</strain>
    </source>
</reference>
<keyword evidence="3" id="KW-0378">Hydrolase</keyword>
<evidence type="ECO:0000313" key="3">
    <source>
        <dbReference type="EMBL" id="TGD17667.1"/>
    </source>
</evidence>
<dbReference type="InterPro" id="IPR006680">
    <property type="entry name" value="Amidohydro-rel"/>
</dbReference>
<dbReference type="SUPFAM" id="SSF51556">
    <property type="entry name" value="Metallo-dependent hydrolases"/>
    <property type="match status" value="1"/>
</dbReference>
<organism evidence="3 4">
    <name type="scientific">Levilactobacillus suantsaiihabitans</name>
    <dbReference type="NCBI Taxonomy" id="2487722"/>
    <lineage>
        <taxon>Bacteria</taxon>
        <taxon>Bacillati</taxon>
        <taxon>Bacillota</taxon>
        <taxon>Bacilli</taxon>
        <taxon>Lactobacillales</taxon>
        <taxon>Lactobacillaceae</taxon>
        <taxon>Levilactobacillus</taxon>
    </lineage>
</organism>
<keyword evidence="4" id="KW-1185">Reference proteome</keyword>
<dbReference type="RefSeq" id="WP_135368820.1">
    <property type="nucleotide sequence ID" value="NZ_RKLX01000025.1"/>
</dbReference>
<dbReference type="Gene3D" id="3.20.20.140">
    <property type="entry name" value="Metal-dependent hydrolases"/>
    <property type="match status" value="1"/>
</dbReference>
<dbReference type="EMBL" id="RKLX01000025">
    <property type="protein sequence ID" value="TGD17667.1"/>
    <property type="molecule type" value="Genomic_DNA"/>
</dbReference>
<dbReference type="PANTHER" id="PTHR21240">
    <property type="entry name" value="2-AMINO-3-CARBOXYLMUCONATE-6-SEMIALDEHYDE DECARBOXYLASE"/>
    <property type="match status" value="1"/>
</dbReference>
<proteinExistence type="predicted"/>
<keyword evidence="1" id="KW-0456">Lyase</keyword>
<comment type="caution">
    <text evidence="3">The sequence shown here is derived from an EMBL/GenBank/DDBJ whole genome shotgun (WGS) entry which is preliminary data.</text>
</comment>
<dbReference type="GO" id="GO:0005737">
    <property type="term" value="C:cytoplasm"/>
    <property type="evidence" value="ECO:0007669"/>
    <property type="project" value="TreeGrafter"/>
</dbReference>
<dbReference type="Pfam" id="PF04909">
    <property type="entry name" value="Amidohydro_2"/>
    <property type="match status" value="1"/>
</dbReference>
<dbReference type="InterPro" id="IPR032466">
    <property type="entry name" value="Metal_Hydrolase"/>
</dbReference>
<protein>
    <submittedName>
        <fullName evidence="3">Amidohydrolase</fullName>
    </submittedName>
</protein>
<gene>
    <name evidence="3" type="ORF">EGT51_11505</name>
</gene>
<dbReference type="Proteomes" id="UP000297348">
    <property type="component" value="Unassembled WGS sequence"/>
</dbReference>
<evidence type="ECO:0000256" key="1">
    <source>
        <dbReference type="ARBA" id="ARBA00023239"/>
    </source>
</evidence>
<dbReference type="AlphaFoldDB" id="A0A4Z0J8C2"/>
<evidence type="ECO:0000313" key="4">
    <source>
        <dbReference type="Proteomes" id="UP000297348"/>
    </source>
</evidence>
<dbReference type="GO" id="GO:0016787">
    <property type="term" value="F:hydrolase activity"/>
    <property type="evidence" value="ECO:0007669"/>
    <property type="project" value="UniProtKB-KW"/>
</dbReference>
<evidence type="ECO:0000259" key="2">
    <source>
        <dbReference type="Pfam" id="PF04909"/>
    </source>
</evidence>
<dbReference type="PANTHER" id="PTHR21240:SF28">
    <property type="entry name" value="ISO-OROTATE DECARBOXYLASE (EUROFUNG)"/>
    <property type="match status" value="1"/>
</dbReference>
<accession>A0A4Z0J8C2</accession>
<sequence>MTVIDVFAHILPPKFLAQMQALKPQILDQFPYMKNPLLTDLAQHKASLPADHQQVLSAVNLNPEDFFAPEQAADLCRQANAELAAIVRANRDVFPAGVAMLPMNNVPAALQIIDEQVAGSDALVGVQLFTRALGESIAAPVYQPIFAKLAEIGAPIWLHPVFDDRKPDNNLSFSWEYELTQAMNDIVAAGIFQQHPQLKIIVHHAGAMIPYFSQRIKYIQSAANYADFQKFYVDTAILGNPQALDLAAAFFGADHVLFGTDSPFGIPPVGPTAVIETAVKAMAVSPAVQQQIFSGNWLRLSGQKEA</sequence>
<dbReference type="InterPro" id="IPR032465">
    <property type="entry name" value="ACMSD"/>
</dbReference>
<dbReference type="GO" id="GO:0016831">
    <property type="term" value="F:carboxy-lyase activity"/>
    <property type="evidence" value="ECO:0007669"/>
    <property type="project" value="InterPro"/>
</dbReference>
<dbReference type="GO" id="GO:0019748">
    <property type="term" value="P:secondary metabolic process"/>
    <property type="evidence" value="ECO:0007669"/>
    <property type="project" value="TreeGrafter"/>
</dbReference>
<feature type="domain" description="Amidohydrolase-related" evidence="2">
    <location>
        <begin position="47"/>
        <end position="296"/>
    </location>
</feature>
<name>A0A4Z0J8C2_9LACO</name>